<dbReference type="Proteomes" id="UP000014540">
    <property type="component" value="Unassembled WGS sequence"/>
</dbReference>
<protein>
    <submittedName>
        <fullName evidence="1">Uncharacterized protein</fullName>
    </submittedName>
</protein>
<dbReference type="AlphaFoldDB" id="S3UXW5"/>
<dbReference type="EMBL" id="AKWZ02000010">
    <property type="protein sequence ID" value="EPG74053.1"/>
    <property type="molecule type" value="Genomic_DNA"/>
</dbReference>
<organism evidence="1 2">
    <name type="scientific">Leptospira fainei serovar Hurstbridge str. BUT 6</name>
    <dbReference type="NCBI Taxonomy" id="1193011"/>
    <lineage>
        <taxon>Bacteria</taxon>
        <taxon>Pseudomonadati</taxon>
        <taxon>Spirochaetota</taxon>
        <taxon>Spirochaetia</taxon>
        <taxon>Leptospirales</taxon>
        <taxon>Leptospiraceae</taxon>
        <taxon>Leptospira</taxon>
    </lineage>
</organism>
<gene>
    <name evidence="1" type="ORF">LEP1GSC058_2478</name>
</gene>
<accession>S3UXW5</accession>
<comment type="caution">
    <text evidence="1">The sequence shown here is derived from an EMBL/GenBank/DDBJ whole genome shotgun (WGS) entry which is preliminary data.</text>
</comment>
<proteinExistence type="predicted"/>
<evidence type="ECO:0000313" key="2">
    <source>
        <dbReference type="Proteomes" id="UP000014540"/>
    </source>
</evidence>
<dbReference type="STRING" id="1193011.LEP1GSC058_2478"/>
<sequence length="45" mass="4941">MSVLSPKELALMSILAKALKNKATTKTITTVAFILPVSQDQFFFP</sequence>
<evidence type="ECO:0000313" key="1">
    <source>
        <dbReference type="EMBL" id="EPG74053.1"/>
    </source>
</evidence>
<keyword evidence="2" id="KW-1185">Reference proteome</keyword>
<reference evidence="1" key="1">
    <citation type="submission" date="2013-04" db="EMBL/GenBank/DDBJ databases">
        <authorList>
            <person name="Harkins D.M."/>
            <person name="Durkin A.S."/>
            <person name="Selengut J.D."/>
            <person name="Sanka R."/>
            <person name="DePew J."/>
            <person name="Purushe J."/>
            <person name="Ahmed A."/>
            <person name="van der Linden H."/>
            <person name="Goris M.G.A."/>
            <person name="Hartskeerl R.A."/>
            <person name="Vinetz J.M."/>
            <person name="Sutton G.G."/>
            <person name="Nelson W.C."/>
            <person name="Fouts D.E."/>
        </authorList>
    </citation>
    <scope>NUCLEOTIDE SEQUENCE [LARGE SCALE GENOMIC DNA]</scope>
    <source>
        <strain evidence="1">BUT 6</strain>
    </source>
</reference>
<name>S3UXW5_9LEPT</name>